<keyword evidence="16" id="KW-1185">Reference proteome</keyword>
<dbReference type="Proteomes" id="UP000286848">
    <property type="component" value="Unassembled WGS sequence"/>
</dbReference>
<dbReference type="GO" id="GO:0003677">
    <property type="term" value="F:DNA binding"/>
    <property type="evidence" value="ECO:0007669"/>
    <property type="project" value="UniProtKB-UniRule"/>
</dbReference>
<keyword evidence="9 13" id="KW-0051">Antiviral defense</keyword>
<evidence type="ECO:0000313" key="16">
    <source>
        <dbReference type="Proteomes" id="UP000286848"/>
    </source>
</evidence>
<keyword evidence="3 13" id="KW-0540">Nuclease</keyword>
<proteinExistence type="inferred from homology"/>
<evidence type="ECO:0000256" key="2">
    <source>
        <dbReference type="ARBA" id="ARBA00005244"/>
    </source>
</evidence>
<dbReference type="PROSITE" id="PS51749">
    <property type="entry name" value="HNH_CAS9"/>
    <property type="match status" value="1"/>
</dbReference>
<dbReference type="InterPro" id="IPR028629">
    <property type="entry name" value="Cas9"/>
</dbReference>
<comment type="similarity">
    <text evidence="2">Belongs to the CRISPR-associated protein Cas9 family. Subtype II-A subfamily.</text>
</comment>
<keyword evidence="4" id="KW-0479">Metal-binding</keyword>
<protein>
    <recommendedName>
        <fullName evidence="13">CRISPR-associated endonuclease Cas9</fullName>
        <ecNumber evidence="13">3.1.-.-</ecNumber>
    </recommendedName>
</protein>
<comment type="similarity">
    <text evidence="13">Belongs to the CRISPR-associated Cas9 family.</text>
</comment>
<dbReference type="AlphaFoldDB" id="A0A401IRW8"/>
<keyword evidence="7" id="KW-0460">Magnesium</keyword>
<evidence type="ECO:0000256" key="3">
    <source>
        <dbReference type="ARBA" id="ARBA00022722"/>
    </source>
</evidence>
<dbReference type="GO" id="GO:0004519">
    <property type="term" value="F:endonuclease activity"/>
    <property type="evidence" value="ECO:0007669"/>
    <property type="project" value="UniProtKB-UniRule"/>
</dbReference>
<dbReference type="InterPro" id="IPR040656">
    <property type="entry name" value="Cas9_WED_dom"/>
</dbReference>
<sequence length="1147" mass="132674">MTQNISLGLDIGVSSVGFSILDYKAGEIIELGADLFKASDAEKNQTRRVQRGGRRLGRRKQNRRIDAVKLFKDYGLINDSIFGGFEITKENYYLPFNHNQNPYELRVKGQKSKLTKEELSFALYNLVKRRGISYTLDDEAEQEQDSSYSKSLEINKNSLEKKSVAEIQLARLNENHKVRGQVNSNDDTLLNVFPNSAFLQEAKSIIQTQRQFYPNILTADFEEKYCNILTRKREYFEGPGSDKSRTDYGIYKTDGRTLNNLFEELIGHDQINPKELRAPNNSYTAQLFNLLNDLNNLTITTYEDGKISSADKQEIITTLKNATGNVQMLATIKKVAHCTDSDIRGYRTDPLNDKPDISSLASYRKVKKEFAKEGIDVDQWPTEFFDQLCFILTLNTEDGEIRKRIETGLAPKYKFLNKRIVQTIIDLKDSFKTSSKNKWHRFSLKTMNQLIPDMLQRPVEQMTLLSELGLIKNDHKKFKDNSYLPYKEIAEGIFNPVVAKSVRESLKIVNYFIKKYGTLDYIVVEMPRDKNEEEQKKFIQNLQKENAKVKDMAITTFSQSLSNPLDLESTLAKSGSGKLLTKIRLWYEQDGKCLYSGKTITANDLLQNPNMFEIDHIIPQSVSYDDSLANKTLCYAGMNQAKSQRTPYEFLITKDTKGAQTWEQYKAMVKANRTFSNKSNKAKKANLLFKDSLNSIETRKRFIARNLVDTRYASRVVLNNLQEFFSEKETGTKVSVVRGKFTSTLRKKWHLNKTRETFHHHAVDASIIATTPFLKIWNRGGSIFAKKIAENTIDIQTGEILNNTKFNELALSLPFKNFTDQFENIESKIKFSHQVDKKMNRRLSDDTIRSVRTTQIDGETKSFDYMTWKTKDIYTTEGFKNFKEIYDKNPNKFLMKQIDPSSFSKLEKIMSNYPAFEELLDQSSKVKRVDVSPFELYRREHGDIKKDSKKNKGPVIRRLKYYDKKVGTKIDITPSSAKNKKAILISLKPWRTDVFFNNDTHEYEIMGIKYSDLSNVKGTLGIKKQRYQAIKNKENISNNSEFKFSLYENNRIKVLNTETNESVEMLFLSRIKENQTLYVELKMIDSDKPHDTTLPIYGKVKEGGRIQKRLIPKKYNNVCRLWKVNTDIVGNTFYIEKEGDIPKNILV</sequence>
<keyword evidence="10 13" id="KW-0238">DNA-binding</keyword>
<evidence type="ECO:0000256" key="4">
    <source>
        <dbReference type="ARBA" id="ARBA00022723"/>
    </source>
</evidence>
<organism evidence="15 16">
    <name type="scientific">Ligilactobacillus salitolerans</name>
    <dbReference type="NCBI Taxonomy" id="1808352"/>
    <lineage>
        <taxon>Bacteria</taxon>
        <taxon>Bacillati</taxon>
        <taxon>Bacillota</taxon>
        <taxon>Bacilli</taxon>
        <taxon>Lactobacillales</taxon>
        <taxon>Lactobacillaceae</taxon>
        <taxon>Ligilactobacillus</taxon>
    </lineage>
</organism>
<dbReference type="InterPro" id="IPR003615">
    <property type="entry name" value="HNH_nuc"/>
</dbReference>
<dbReference type="Pfam" id="PF18070">
    <property type="entry name" value="Cas9_PI2"/>
    <property type="match status" value="1"/>
</dbReference>
<evidence type="ECO:0000256" key="12">
    <source>
        <dbReference type="ARBA" id="ARBA00046380"/>
    </source>
</evidence>
<evidence type="ECO:0000259" key="14">
    <source>
        <dbReference type="PROSITE" id="PS51749"/>
    </source>
</evidence>
<dbReference type="GO" id="GO:0003723">
    <property type="term" value="F:RNA binding"/>
    <property type="evidence" value="ECO:0007669"/>
    <property type="project" value="UniProtKB-UniRule"/>
</dbReference>
<comment type="caution">
    <text evidence="15">The sequence shown here is derived from an EMBL/GenBank/DDBJ whole genome shotgun (WGS) entry which is preliminary data.</text>
</comment>
<dbReference type="InterPro" id="IPR036397">
    <property type="entry name" value="RNaseH_sf"/>
</dbReference>
<evidence type="ECO:0000256" key="8">
    <source>
        <dbReference type="ARBA" id="ARBA00022884"/>
    </source>
</evidence>
<comment type="subunit">
    <text evidence="12 13">Monomer. Binds crRNA and tracrRNA.</text>
</comment>
<evidence type="ECO:0000256" key="11">
    <source>
        <dbReference type="ARBA" id="ARBA00023211"/>
    </source>
</evidence>
<evidence type="ECO:0000256" key="1">
    <source>
        <dbReference type="ARBA" id="ARBA00001946"/>
    </source>
</evidence>
<keyword evidence="6 13" id="KW-0378">Hydrolase</keyword>
<evidence type="ECO:0000256" key="7">
    <source>
        <dbReference type="ARBA" id="ARBA00022842"/>
    </source>
</evidence>
<name>A0A401IRW8_9LACO</name>
<evidence type="ECO:0000256" key="6">
    <source>
        <dbReference type="ARBA" id="ARBA00022801"/>
    </source>
</evidence>
<keyword evidence="5 13" id="KW-0255">Endonuclease</keyword>
<keyword evidence="11" id="KW-0464">Manganese</keyword>
<gene>
    <name evidence="13" type="primary">cas9</name>
    <name evidence="15" type="ORF">LFYK43_07380</name>
</gene>
<comment type="cofactor">
    <cofactor evidence="1">
        <name>Mg(2+)</name>
        <dbReference type="ChEBI" id="CHEBI:18420"/>
    </cofactor>
</comment>
<evidence type="ECO:0000256" key="10">
    <source>
        <dbReference type="ARBA" id="ARBA00023125"/>
    </source>
</evidence>
<dbReference type="Gene3D" id="3.30.420.10">
    <property type="entry name" value="Ribonuclease H-like superfamily/Ribonuclease H"/>
    <property type="match status" value="2"/>
</dbReference>
<dbReference type="NCBIfam" id="TIGR01865">
    <property type="entry name" value="cas_Csn1"/>
    <property type="match status" value="1"/>
</dbReference>
<dbReference type="InterPro" id="IPR041383">
    <property type="entry name" value="RuvC_III"/>
</dbReference>
<dbReference type="GO" id="GO:0046872">
    <property type="term" value="F:metal ion binding"/>
    <property type="evidence" value="ECO:0007669"/>
    <property type="project" value="UniProtKB-UniRule"/>
</dbReference>
<dbReference type="GO" id="GO:0016787">
    <property type="term" value="F:hydrolase activity"/>
    <property type="evidence" value="ECO:0007669"/>
    <property type="project" value="UniProtKB-KW"/>
</dbReference>
<feature type="active site" description="Proton acceptor for HNH nuclease domain" evidence="13">
    <location>
        <position position="616"/>
    </location>
</feature>
<dbReference type="GO" id="GO:0051607">
    <property type="term" value="P:defense response to virus"/>
    <property type="evidence" value="ECO:0007669"/>
    <property type="project" value="UniProtKB-UniRule"/>
</dbReference>
<reference evidence="15 16" key="1">
    <citation type="journal article" date="2019" name="Int. J. Syst. Evol. Microbiol.">
        <title>Lactobacillus salitolerans sp. nov., a novel lactic acid bacterium isolated from spent mushroom substrates.</title>
        <authorList>
            <person name="Tohno M."/>
            <person name="Tanizawa Y."/>
            <person name="Kojima Y."/>
            <person name="Sakamoto M."/>
            <person name="Nakamura Y."/>
            <person name="Ohkuma M."/>
            <person name="Kobayashi H."/>
        </authorList>
    </citation>
    <scope>NUCLEOTIDE SEQUENCE [LARGE SCALE GENOMIC DNA]</scope>
    <source>
        <strain evidence="15 16">YK43</strain>
    </source>
</reference>
<feature type="domain" description="HNH Cas9-type" evidence="14">
    <location>
        <begin position="532"/>
        <end position="707"/>
    </location>
</feature>
<dbReference type="HAMAP" id="MF_01480">
    <property type="entry name" value="Cas9"/>
    <property type="match status" value="1"/>
</dbReference>
<accession>A0A401IRW8</accession>
<evidence type="ECO:0000256" key="13">
    <source>
        <dbReference type="HAMAP-Rule" id="MF_01480"/>
    </source>
</evidence>
<dbReference type="EMBL" id="BFFP01000008">
    <property type="protein sequence ID" value="GBG94279.1"/>
    <property type="molecule type" value="Genomic_DNA"/>
</dbReference>
<evidence type="ECO:0000313" key="15">
    <source>
        <dbReference type="EMBL" id="GBG94279.1"/>
    </source>
</evidence>
<dbReference type="Gene3D" id="1.10.30.50">
    <property type="match status" value="1"/>
</dbReference>
<dbReference type="GO" id="GO:0043571">
    <property type="term" value="P:maintenance of CRISPR repeat elements"/>
    <property type="evidence" value="ECO:0007669"/>
    <property type="project" value="UniProtKB-UniRule"/>
</dbReference>
<dbReference type="Pfam" id="PF18061">
    <property type="entry name" value="CRISPR_Cas9_WED"/>
    <property type="match status" value="1"/>
</dbReference>
<comment type="caution">
    <text evidence="13">Lacks conserved residue(s) required for the propagation of feature annotation.</text>
</comment>
<dbReference type="Pfam" id="PF18541">
    <property type="entry name" value="RuvC_III"/>
    <property type="match status" value="1"/>
</dbReference>
<evidence type="ECO:0000256" key="9">
    <source>
        <dbReference type="ARBA" id="ARBA00023118"/>
    </source>
</evidence>
<evidence type="ECO:0000256" key="5">
    <source>
        <dbReference type="ARBA" id="ARBA00022759"/>
    </source>
</evidence>
<dbReference type="OrthoDB" id="9757607at2"/>
<dbReference type="RefSeq" id="WP_124975533.1">
    <property type="nucleotide sequence ID" value="NZ_BFFP01000008.1"/>
</dbReference>
<dbReference type="Pfam" id="PF13395">
    <property type="entry name" value="HNH_4"/>
    <property type="match status" value="1"/>
</dbReference>
<comment type="function">
    <text evidence="13">CRISPR (clustered regularly interspaced short palindromic repeat) is an adaptive immune system that provides protection against mobile genetic elements (viruses, transposable elements and conjugative plasmids). CRISPR clusters contain spacers, sequences complementary to antecedent mobile elements, and target invading nucleic acids. CRISPR clusters are transcribed and processed into CRISPR RNA (crRNA). In type II CRISPR systems correct processing of pre-crRNA requires a trans-encoded small RNA (tracrRNA), endogenous ribonuclease 3 (rnc) and this protein. The tracrRNA serves as a guide for ribonuclease 3-aided processing of pre-crRNA. Subsequently Cas9/crRNA/tracrRNA endonucleolytically cleaves linear or circular dsDNA target complementary to the spacer; Cas9 is inactive in the absence of the 2 guide RNAs (gRNA). Cas9 recognizes the protospacer adjacent motif (PAM) in the CRISPR repeat sequences to help distinguish self versus nonself, as targets within the bacterial CRISPR locus do not have PAMs. PAM recognition is also required for catalytic activity.</text>
</comment>
<keyword evidence="8 13" id="KW-0694">RNA-binding</keyword>
<dbReference type="EC" id="3.1.-.-" evidence="13"/>
<comment type="domain">
    <text evidence="13">Has 2 endonuclease domains. The discontinuous RuvC-like domain cleaves the target DNA noncomplementary to crRNA while the HNH nuclease domain cleaves the target DNA complementary to crRNA.</text>
</comment>
<feature type="active site" description="For RuvC-like nuclease domain" evidence="13">
    <location>
        <position position="10"/>
    </location>
</feature>
<dbReference type="InterPro" id="IPR033114">
    <property type="entry name" value="HNH_CAS9"/>
</dbReference>
<dbReference type="InterPro" id="IPR040555">
    <property type="entry name" value="Cas9_PI2"/>
</dbReference>